<feature type="non-terminal residue" evidence="1">
    <location>
        <position position="1"/>
    </location>
</feature>
<comment type="caution">
    <text evidence="1">The sequence shown here is derived from an EMBL/GenBank/DDBJ whole genome shotgun (WGS) entry which is preliminary data.</text>
</comment>
<dbReference type="EMBL" id="BARU01015415">
    <property type="protein sequence ID" value="GAH51629.1"/>
    <property type="molecule type" value="Genomic_DNA"/>
</dbReference>
<dbReference type="AlphaFoldDB" id="X1HCR3"/>
<proteinExistence type="predicted"/>
<organism evidence="1">
    <name type="scientific">marine sediment metagenome</name>
    <dbReference type="NCBI Taxonomy" id="412755"/>
    <lineage>
        <taxon>unclassified sequences</taxon>
        <taxon>metagenomes</taxon>
        <taxon>ecological metagenomes</taxon>
    </lineage>
</organism>
<sequence>DEIELGDEVTVSFVITNADSRPYVFIPFVQIGTTMIMESVELEGHESITISHTITPENIGDYDVTIDGLEGSFTVFITPEPPFWMQPGFASGILILIISAGV</sequence>
<protein>
    <recommendedName>
        <fullName evidence="2">CARDB domain-containing protein</fullName>
    </recommendedName>
</protein>
<name>X1HCR3_9ZZZZ</name>
<evidence type="ECO:0008006" key="2">
    <source>
        <dbReference type="Google" id="ProtNLM"/>
    </source>
</evidence>
<gene>
    <name evidence="1" type="ORF">S03H2_26517</name>
</gene>
<accession>X1HCR3</accession>
<evidence type="ECO:0000313" key="1">
    <source>
        <dbReference type="EMBL" id="GAH51629.1"/>
    </source>
</evidence>
<feature type="non-terminal residue" evidence="1">
    <location>
        <position position="102"/>
    </location>
</feature>
<reference evidence="1" key="1">
    <citation type="journal article" date="2014" name="Front. Microbiol.">
        <title>High frequency of phylogenetically diverse reductive dehalogenase-homologous genes in deep subseafloor sedimentary metagenomes.</title>
        <authorList>
            <person name="Kawai M."/>
            <person name="Futagami T."/>
            <person name="Toyoda A."/>
            <person name="Takaki Y."/>
            <person name="Nishi S."/>
            <person name="Hori S."/>
            <person name="Arai W."/>
            <person name="Tsubouchi T."/>
            <person name="Morono Y."/>
            <person name="Uchiyama I."/>
            <person name="Ito T."/>
            <person name="Fujiyama A."/>
            <person name="Inagaki F."/>
            <person name="Takami H."/>
        </authorList>
    </citation>
    <scope>NUCLEOTIDE SEQUENCE</scope>
    <source>
        <strain evidence="1">Expedition CK06-06</strain>
    </source>
</reference>